<evidence type="ECO:0000313" key="2">
    <source>
        <dbReference type="EMBL" id="SDL64226.1"/>
    </source>
</evidence>
<keyword evidence="3" id="KW-1185">Reference proteome</keyword>
<evidence type="ECO:0000313" key="3">
    <source>
        <dbReference type="Proteomes" id="UP000199555"/>
    </source>
</evidence>
<protein>
    <recommendedName>
        <fullName evidence="1">Rhodanese domain-containing protein</fullName>
    </recommendedName>
</protein>
<dbReference type="PROSITE" id="PS50206">
    <property type="entry name" value="RHODANESE_3"/>
    <property type="match status" value="1"/>
</dbReference>
<dbReference type="InterPro" id="IPR001763">
    <property type="entry name" value="Rhodanese-like_dom"/>
</dbReference>
<dbReference type="InterPro" id="IPR036873">
    <property type="entry name" value="Rhodanese-like_dom_sf"/>
</dbReference>
<proteinExistence type="predicted"/>
<dbReference type="SMART" id="SM00450">
    <property type="entry name" value="RHOD"/>
    <property type="match status" value="1"/>
</dbReference>
<organism evidence="2 3">
    <name type="scientific">Paracoccus chinensis</name>
    <dbReference type="NCBI Taxonomy" id="525640"/>
    <lineage>
        <taxon>Bacteria</taxon>
        <taxon>Pseudomonadati</taxon>
        <taxon>Pseudomonadota</taxon>
        <taxon>Alphaproteobacteria</taxon>
        <taxon>Rhodobacterales</taxon>
        <taxon>Paracoccaceae</taxon>
        <taxon>Paracoccus</taxon>
    </lineage>
</organism>
<dbReference type="STRING" id="525640.SAMN04487971_11616"/>
<sequence>MPAPIALPPDKLARLIGTVRASVILDVRSDEDLAADPRLLPSAIRADDRALADVPSLPGGPAVVLCQAGHRRSQGAAAWLRAGGRSAEYLEGGFQAWQEAELPLINPGTLPAWNAQGRTVWVTRAHLRIDRVAYPWLIRRLVDPRAVMLFVAPSEVEGVTERHNAAPFDIEGAFFSHRGELCSFDMMLMEFGLSLPALDRLATIVRGADTARLDLAPEAAGLLAASLGLSRMHADDLEQSEAGMGLYDAFCRWARDAAAETHNWPNAKAGVAL</sequence>
<name>A0A1G9LQK5_9RHOB</name>
<dbReference type="Proteomes" id="UP000199555">
    <property type="component" value="Unassembled WGS sequence"/>
</dbReference>
<reference evidence="3" key="1">
    <citation type="submission" date="2016-10" db="EMBL/GenBank/DDBJ databases">
        <authorList>
            <person name="Varghese N."/>
            <person name="Submissions S."/>
        </authorList>
    </citation>
    <scope>NUCLEOTIDE SEQUENCE [LARGE SCALE GENOMIC DNA]</scope>
    <source>
        <strain evidence="3">CGMCC 1.7655</strain>
    </source>
</reference>
<dbReference type="EMBL" id="FNGE01000016">
    <property type="protein sequence ID" value="SDL64226.1"/>
    <property type="molecule type" value="Genomic_DNA"/>
</dbReference>
<dbReference type="SUPFAM" id="SSF52821">
    <property type="entry name" value="Rhodanese/Cell cycle control phosphatase"/>
    <property type="match status" value="1"/>
</dbReference>
<feature type="domain" description="Rhodanese" evidence="1">
    <location>
        <begin position="18"/>
        <end position="106"/>
    </location>
</feature>
<dbReference type="AlphaFoldDB" id="A0A1G9LQK5"/>
<dbReference type="RefSeq" id="WP_090756971.1">
    <property type="nucleotide sequence ID" value="NZ_FNGE01000016.1"/>
</dbReference>
<dbReference type="OrthoDB" id="9784302at2"/>
<evidence type="ECO:0000259" key="1">
    <source>
        <dbReference type="PROSITE" id="PS50206"/>
    </source>
</evidence>
<dbReference type="Gene3D" id="3.40.250.10">
    <property type="entry name" value="Rhodanese-like domain"/>
    <property type="match status" value="1"/>
</dbReference>
<dbReference type="InterPro" id="IPR018634">
    <property type="entry name" value="ChrB_C"/>
</dbReference>
<gene>
    <name evidence="2" type="ORF">SAMN04487971_11616</name>
</gene>
<dbReference type="Pfam" id="PF09828">
    <property type="entry name" value="ChrB_C"/>
    <property type="match status" value="1"/>
</dbReference>
<dbReference type="Pfam" id="PF00581">
    <property type="entry name" value="Rhodanese"/>
    <property type="match status" value="1"/>
</dbReference>
<accession>A0A1G9LQK5</accession>